<comment type="similarity">
    <text evidence="5">Belongs to the FNT transporter (TC 1.A.16) family.</text>
</comment>
<dbReference type="InterPro" id="IPR000644">
    <property type="entry name" value="CBS_dom"/>
</dbReference>
<evidence type="ECO:0000259" key="9">
    <source>
        <dbReference type="PROSITE" id="PS51371"/>
    </source>
</evidence>
<evidence type="ECO:0000256" key="1">
    <source>
        <dbReference type="ARBA" id="ARBA00004141"/>
    </source>
</evidence>
<feature type="transmembrane region" description="Helical" evidence="8">
    <location>
        <begin position="249"/>
        <end position="277"/>
    </location>
</feature>
<feature type="transmembrane region" description="Helical" evidence="8">
    <location>
        <begin position="36"/>
        <end position="55"/>
    </location>
</feature>
<feature type="transmembrane region" description="Helical" evidence="8">
    <location>
        <begin position="197"/>
        <end position="229"/>
    </location>
</feature>
<dbReference type="GO" id="GO:0005886">
    <property type="term" value="C:plasma membrane"/>
    <property type="evidence" value="ECO:0007669"/>
    <property type="project" value="UniProtKB-UniRule"/>
</dbReference>
<feature type="transmembrane region" description="Helical" evidence="8">
    <location>
        <begin position="75"/>
        <end position="98"/>
    </location>
</feature>
<dbReference type="RefSeq" id="WP_168836403.1">
    <property type="nucleotide sequence ID" value="NZ_JABAIK010000009.1"/>
</dbReference>
<evidence type="ECO:0000313" key="11">
    <source>
        <dbReference type="Proteomes" id="UP000535589"/>
    </source>
</evidence>
<accession>A0A7X8TR47</accession>
<feature type="transmembrane region" description="Helical" evidence="8">
    <location>
        <begin position="119"/>
        <end position="142"/>
    </location>
</feature>
<dbReference type="EMBL" id="JABAIK010000009">
    <property type="protein sequence ID" value="NLS13308.1"/>
    <property type="molecule type" value="Genomic_DNA"/>
</dbReference>
<feature type="transmembrane region" description="Helical" evidence="8">
    <location>
        <begin position="162"/>
        <end position="185"/>
    </location>
</feature>
<keyword evidence="11" id="KW-1185">Reference proteome</keyword>
<dbReference type="PROSITE" id="PS51371">
    <property type="entry name" value="CBS"/>
    <property type="match status" value="1"/>
</dbReference>
<sequence>MANTSSNNPLYFSPKEMMEQAEYFALSKTTKSTSMTISLAIMAGAFIGLAFLFYITVTTGASATSWGISRLAGGIAFSLGLILIVIGGGELFTSTVLSSISLANRQITVSQMLKTWAKVYVGNFIGATLLLLLVVGAGMYQLNSGQWGLNALLLAQHKVHHSFLQAFSLGVLCNLLVCLAIWLTFSSTNAMTKAVMTILPVAMFVSSGFEHCVANMFMVPLGIVITHIAPESFWLSVGANPAQFADLTMSHFISANLVPVTLGNIIGGAVLVGLANWSIYRRPELKTVPYNVVSTPISISPIKENSMNNVITVKEIMNTTPVTLRPEMPLVAALDHLIDHNCVSAPVVNVEQQLVGFLSVQDVMVDLWCQDYLPAQGQKVADLMKQEMIAIGANERLVDVVEYLAIDKEQLYPTTSMGYATRLAAMSLEERAREMKVSKPQVLPVIENGMFVGVVSRLEVLKGLRGIYGERVELVETEMRATA</sequence>
<keyword evidence="4 8" id="KW-0472">Membrane</keyword>
<keyword evidence="7" id="KW-0129">CBS domain</keyword>
<dbReference type="PANTHER" id="PTHR30520:SF6">
    <property type="entry name" value="FORMATE_NITRATE FAMILY TRANSPORTER (EUROFUNG)"/>
    <property type="match status" value="1"/>
</dbReference>
<dbReference type="PROSITE" id="PS01005">
    <property type="entry name" value="FORMATE_NITRITE_TP_1"/>
    <property type="match status" value="1"/>
</dbReference>
<dbReference type="NCBIfam" id="TIGR04060">
    <property type="entry name" value="formate_focA"/>
    <property type="match status" value="1"/>
</dbReference>
<comment type="caution">
    <text evidence="10">The sequence shown here is derived from an EMBL/GenBank/DDBJ whole genome shotgun (WGS) entry which is preliminary data.</text>
</comment>
<dbReference type="InterPro" id="IPR023271">
    <property type="entry name" value="Aquaporin-like"/>
</dbReference>
<evidence type="ECO:0000256" key="3">
    <source>
        <dbReference type="ARBA" id="ARBA00022989"/>
    </source>
</evidence>
<proteinExistence type="inferred from homology"/>
<dbReference type="InterPro" id="IPR000292">
    <property type="entry name" value="For/NO2_transpt"/>
</dbReference>
<dbReference type="PROSITE" id="PS01006">
    <property type="entry name" value="FORMATE_NITRITE_TP_2"/>
    <property type="match status" value="1"/>
</dbReference>
<evidence type="ECO:0000256" key="5">
    <source>
        <dbReference type="ARBA" id="ARBA00049660"/>
    </source>
</evidence>
<keyword evidence="3 8" id="KW-1133">Transmembrane helix</keyword>
<dbReference type="Pfam" id="PF01226">
    <property type="entry name" value="Form_Nir_trans"/>
    <property type="match status" value="1"/>
</dbReference>
<feature type="domain" description="CBS" evidence="9">
    <location>
        <begin position="317"/>
        <end position="375"/>
    </location>
</feature>
<dbReference type="PANTHER" id="PTHR30520">
    <property type="entry name" value="FORMATE TRANSPORTER-RELATED"/>
    <property type="match status" value="1"/>
</dbReference>
<evidence type="ECO:0000313" key="10">
    <source>
        <dbReference type="EMBL" id="NLS13308.1"/>
    </source>
</evidence>
<evidence type="ECO:0000256" key="4">
    <source>
        <dbReference type="ARBA" id="ARBA00023136"/>
    </source>
</evidence>
<dbReference type="GO" id="GO:0015499">
    <property type="term" value="F:formate transmembrane transporter activity"/>
    <property type="evidence" value="ECO:0007669"/>
    <property type="project" value="UniProtKB-UniRule"/>
</dbReference>
<organism evidence="10 11">
    <name type="scientific">Vibrio agarilyticus</name>
    <dbReference type="NCBI Taxonomy" id="2726741"/>
    <lineage>
        <taxon>Bacteria</taxon>
        <taxon>Pseudomonadati</taxon>
        <taxon>Pseudomonadota</taxon>
        <taxon>Gammaproteobacteria</taxon>
        <taxon>Vibrionales</taxon>
        <taxon>Vibrionaceae</taxon>
        <taxon>Vibrio</taxon>
    </lineage>
</organism>
<comment type="subcellular location">
    <subcellularLocation>
        <location evidence="1">Membrane</location>
        <topology evidence="1">Multi-pass membrane protein</topology>
    </subcellularLocation>
</comment>
<protein>
    <recommendedName>
        <fullName evidence="6">Formate transporter FocA</fullName>
    </recommendedName>
</protein>
<dbReference type="AlphaFoldDB" id="A0A7X8TR47"/>
<dbReference type="Gene3D" id="1.20.1080.10">
    <property type="entry name" value="Glycerol uptake facilitator protein"/>
    <property type="match status" value="1"/>
</dbReference>
<dbReference type="SMART" id="SM00116">
    <property type="entry name" value="CBS"/>
    <property type="match status" value="1"/>
</dbReference>
<dbReference type="Pfam" id="PF00571">
    <property type="entry name" value="CBS"/>
    <property type="match status" value="1"/>
</dbReference>
<evidence type="ECO:0000256" key="7">
    <source>
        <dbReference type="PROSITE-ProRule" id="PRU00703"/>
    </source>
</evidence>
<dbReference type="InterPro" id="IPR023999">
    <property type="entry name" value="Formate_transptr_FocA"/>
</dbReference>
<dbReference type="Gene3D" id="3.10.580.10">
    <property type="entry name" value="CBS-domain"/>
    <property type="match status" value="1"/>
</dbReference>
<reference evidence="10 11" key="1">
    <citation type="submission" date="2020-04" db="EMBL/GenBank/DDBJ databases">
        <title>Vibrio sp. SM6, a novel species isolated from seawater.</title>
        <authorList>
            <person name="Wang X."/>
        </authorList>
    </citation>
    <scope>NUCLEOTIDE SEQUENCE [LARGE SCALE GENOMIC DNA]</scope>
    <source>
        <strain evidence="10 11">SM6</strain>
    </source>
</reference>
<dbReference type="NCBIfam" id="TIGR00790">
    <property type="entry name" value="fnt"/>
    <property type="match status" value="1"/>
</dbReference>
<evidence type="ECO:0000256" key="8">
    <source>
        <dbReference type="SAM" id="Phobius"/>
    </source>
</evidence>
<name>A0A7X8TR47_9VIBR</name>
<keyword evidence="2 8" id="KW-0812">Transmembrane</keyword>
<gene>
    <name evidence="10" type="primary">focA</name>
    <name evidence="10" type="ORF">HGP28_10435</name>
</gene>
<evidence type="ECO:0000256" key="6">
    <source>
        <dbReference type="NCBIfam" id="TIGR04060"/>
    </source>
</evidence>
<dbReference type="InterPro" id="IPR046342">
    <property type="entry name" value="CBS_dom_sf"/>
</dbReference>
<dbReference type="SUPFAM" id="SSF54631">
    <property type="entry name" value="CBS-domain pair"/>
    <property type="match status" value="1"/>
</dbReference>
<dbReference type="InterPro" id="IPR024002">
    <property type="entry name" value="For/NO2_transpt_CS"/>
</dbReference>
<evidence type="ECO:0000256" key="2">
    <source>
        <dbReference type="ARBA" id="ARBA00022692"/>
    </source>
</evidence>
<dbReference type="Proteomes" id="UP000535589">
    <property type="component" value="Unassembled WGS sequence"/>
</dbReference>